<evidence type="ECO:0000256" key="1">
    <source>
        <dbReference type="PROSITE-ProRule" id="PRU00042"/>
    </source>
</evidence>
<feature type="compositionally biased region" description="Polar residues" evidence="2">
    <location>
        <begin position="1150"/>
        <end position="1163"/>
    </location>
</feature>
<dbReference type="EMBL" id="ADOT01000322">
    <property type="protein sequence ID" value="EGX43012.1"/>
    <property type="molecule type" value="Genomic_DNA"/>
</dbReference>
<feature type="region of interest" description="Disordered" evidence="2">
    <location>
        <begin position="429"/>
        <end position="520"/>
    </location>
</feature>
<dbReference type="OMA" id="QSYKCKW"/>
<feature type="compositionally biased region" description="Low complexity" evidence="2">
    <location>
        <begin position="368"/>
        <end position="377"/>
    </location>
</feature>
<feature type="compositionally biased region" description="Polar residues" evidence="2">
    <location>
        <begin position="743"/>
        <end position="754"/>
    </location>
</feature>
<evidence type="ECO:0000256" key="2">
    <source>
        <dbReference type="SAM" id="MobiDB-lite"/>
    </source>
</evidence>
<feature type="compositionally biased region" description="Low complexity" evidence="2">
    <location>
        <begin position="842"/>
        <end position="854"/>
    </location>
</feature>
<gene>
    <name evidence="4" type="ORF">AOL_s00215g798</name>
</gene>
<feature type="compositionally biased region" description="Low complexity" evidence="2">
    <location>
        <begin position="26"/>
        <end position="45"/>
    </location>
</feature>
<feature type="region of interest" description="Disordered" evidence="2">
    <location>
        <begin position="199"/>
        <end position="283"/>
    </location>
</feature>
<feature type="compositionally biased region" description="Basic and acidic residues" evidence="2">
    <location>
        <begin position="146"/>
        <end position="161"/>
    </location>
</feature>
<comment type="caution">
    <text evidence="4">The sequence shown here is derived from an EMBL/GenBank/DDBJ whole genome shotgun (WGS) entry which is preliminary data.</text>
</comment>
<feature type="compositionally biased region" description="Low complexity" evidence="2">
    <location>
        <begin position="1"/>
        <end position="14"/>
    </location>
</feature>
<feature type="region of interest" description="Disordered" evidence="2">
    <location>
        <begin position="961"/>
        <end position="994"/>
    </location>
</feature>
<proteinExistence type="predicted"/>
<feature type="compositionally biased region" description="Polar residues" evidence="2">
    <location>
        <begin position="250"/>
        <end position="269"/>
    </location>
</feature>
<feature type="compositionally biased region" description="Polar residues" evidence="2">
    <location>
        <begin position="15"/>
        <end position="24"/>
    </location>
</feature>
<feature type="region of interest" description="Disordered" evidence="2">
    <location>
        <begin position="792"/>
        <end position="909"/>
    </location>
</feature>
<feature type="compositionally biased region" description="Pro residues" evidence="2">
    <location>
        <begin position="855"/>
        <end position="866"/>
    </location>
</feature>
<feature type="compositionally biased region" description="Basic and acidic residues" evidence="2">
    <location>
        <begin position="1460"/>
        <end position="1471"/>
    </location>
</feature>
<dbReference type="OrthoDB" id="5424797at2759"/>
<feature type="compositionally biased region" description="Low complexity" evidence="2">
    <location>
        <begin position="229"/>
        <end position="249"/>
    </location>
</feature>
<dbReference type="PROSITE" id="PS50157">
    <property type="entry name" value="ZINC_FINGER_C2H2_2"/>
    <property type="match status" value="1"/>
</dbReference>
<dbReference type="PROSITE" id="PS00028">
    <property type="entry name" value="ZINC_FINGER_C2H2_1"/>
    <property type="match status" value="1"/>
</dbReference>
<dbReference type="Proteomes" id="UP000008784">
    <property type="component" value="Unassembled WGS sequence"/>
</dbReference>
<evidence type="ECO:0000313" key="4">
    <source>
        <dbReference type="EMBL" id="EGX43012.1"/>
    </source>
</evidence>
<feature type="compositionally biased region" description="Pro residues" evidence="2">
    <location>
        <begin position="963"/>
        <end position="988"/>
    </location>
</feature>
<reference evidence="4 5" key="1">
    <citation type="journal article" date="2011" name="PLoS Pathog.">
        <title>Genomic and proteomic analyses of the fungus Arthrobotrys oligospora provide insights into nematode-trap formation.</title>
        <authorList>
            <person name="Yang J."/>
            <person name="Wang L."/>
            <person name="Ji X."/>
            <person name="Feng Y."/>
            <person name="Li X."/>
            <person name="Zou C."/>
            <person name="Xu J."/>
            <person name="Ren Y."/>
            <person name="Mi Q."/>
            <person name="Wu J."/>
            <person name="Liu S."/>
            <person name="Liu Y."/>
            <person name="Huang X."/>
            <person name="Wang H."/>
            <person name="Niu X."/>
            <person name="Li J."/>
            <person name="Liang L."/>
            <person name="Luo Y."/>
            <person name="Ji K."/>
            <person name="Zhou W."/>
            <person name="Yu Z."/>
            <person name="Li G."/>
            <person name="Liu Y."/>
            <person name="Li L."/>
            <person name="Qiao M."/>
            <person name="Feng L."/>
            <person name="Zhang K.-Q."/>
        </authorList>
    </citation>
    <scope>NUCLEOTIDE SEQUENCE [LARGE SCALE GENOMIC DNA]</scope>
    <source>
        <strain evidence="5">ATCC 24927 / CBS 115.81 / DSM 1491</strain>
    </source>
</reference>
<sequence length="1471" mass="158090">MASNYYNYNYGNSSHPQNQQQPFSDQYPSTAPAAATAPQTSQTYYPASQSQPRQTASAVRQSVAADSRSNTTQYNGLHFPAPAPARQTVAPTSHDIGHLAGSAVNTVGNSGGGSRSNASAMGGATGYGSTGHYQPASKQLAPQPRQRADKVTGRTHDRAEHALSASTGWNAETSAASSIGQVAPAAASVDYGYSYSKANSATSQQQQPQQQNYYVAKRASATSSNNAQKTSYNNSASRSSSATSKQPSQEHLNQGYGQPAQTNSKSSYSYEPPPVKINPSNTAPAYQQTAEYGKTYSDDADQNQSYLHRVYTLPQPTPTRNATDNSNSYFPNTHATETSYNPSSQTPKSGTMAQTASYSKPAQDLGRASSTTTSASSYNHGNLASAPAQPNQQQYYQDYGSANGPQHPAASYNNVAASMVSAAPAAPIPTPDSVSVPQPPTTPTPVAKKPRKLRQSLSQKSPAKKASKSRTPKKSNGTAASSTTTEVPGSQHPESLPAQHTFYPSEPEPKFGKSSTKTGASQRAVMNVDLPPEQSLSPDPLGGPEMHTMEQHMREMVEKMREYQSKDPTAFQQVWENVKRGNPPAAGGKGAASISSMGLKGTPGIDSPRQVVASLAKPPATKQQAPVAIGKQNTTLGSAASQAQKTVWPSSQKIALSQTVSTFLTSSSQSCSESYVMSLLDYGPTFVELCQKLENHGYRFERNDLAQELLKTTESVDPSKAASTASPAISAAPPFSDVPSRAMTPQSMKSFNPRNIKDSITNLIPQDHHRDHSQNFVAPSLIYREVSYPTHFGQPESNVRSDEPAAPPTPVPMPIPDTHTIVEKPAQGPGKKRVSLAKKPQKSSSSKVPQTPQTPQTPHPKTPHPQTPQALQTAHSGSESQAPVAPQPGFSPAPREESMPDASPLTITITQPISRYENLIQAATPRNSLIQPQGHDDNSALEKLQSKLEAQMSRLKRLEEPVELPPPPVSVPSQSAPPHPPPPPPPSRKPAWPRAQTWDRKNALRRNTYDPRTIVHDVLQATGRHPQYEGLNSGLAILKRLHPDVFDSMTDLAAIPWDIYDPPPAPLPGEERKPKRSIVLDEEETRGRKREPVPFKGIPRAETVPSIPALMPEGKVKGKRGRPRGSRGTPRSARGGRGGATAGGPLGTSDTATNSAGDPSTAANVHRYGTVTRVNINSLRNGGSASSSRGDSGRKRKYGDSPDPHYPGDGGGGTWGGSSFQTIPAFKCQWEKCNQELQNLETLRKHLVKKHKAENIQGVLPCCWGNCGTLVPVGMLDSQTGKQIFEQRRRRLHFGSAIAWDSHVLGEHLKVVRNELGDGMSVSAARSLSRDSSAHSVEGRLRSMSLDRAGRSLTPVITQAPHGYKFTPPPGFSGGIQFKLAHEFPEEIDIETDADEQRFFENELARIGRMGAGTESFNIPDLPGLEFDNTEGWSIKTRKLTTDFSKVAPLPPQGWNESGSSEKGKGRADDR</sequence>
<dbReference type="STRING" id="756982.G1XUZ0"/>
<feature type="compositionally biased region" description="Polar residues" evidence="2">
    <location>
        <begin position="870"/>
        <end position="881"/>
    </location>
</feature>
<feature type="domain" description="C2H2-type" evidence="3">
    <location>
        <begin position="1226"/>
        <end position="1256"/>
    </location>
</feature>
<feature type="compositionally biased region" description="Gly residues" evidence="2">
    <location>
        <begin position="1135"/>
        <end position="1146"/>
    </location>
</feature>
<feature type="region of interest" description="Disordered" evidence="2">
    <location>
        <begin position="1064"/>
        <end position="1216"/>
    </location>
</feature>
<feature type="region of interest" description="Disordered" evidence="2">
    <location>
        <begin position="1444"/>
        <end position="1471"/>
    </location>
</feature>
<dbReference type="GO" id="GO:0008270">
    <property type="term" value="F:zinc ion binding"/>
    <property type="evidence" value="ECO:0007669"/>
    <property type="project" value="UniProtKB-KW"/>
</dbReference>
<keyword evidence="1" id="KW-0863">Zinc-finger</keyword>
<feature type="region of interest" description="Disordered" evidence="2">
    <location>
        <begin position="313"/>
        <end position="389"/>
    </location>
</feature>
<feature type="compositionally biased region" description="Low complexity" evidence="2">
    <location>
        <begin position="1178"/>
        <end position="1190"/>
    </location>
</feature>
<feature type="compositionally biased region" description="Low complexity" evidence="2">
    <location>
        <begin position="718"/>
        <end position="734"/>
    </location>
</feature>
<feature type="compositionally biased region" description="Pro residues" evidence="2">
    <location>
        <begin position="805"/>
        <end position="815"/>
    </location>
</feature>
<feature type="compositionally biased region" description="Polar residues" evidence="2">
    <location>
        <begin position="476"/>
        <end position="488"/>
    </location>
</feature>
<dbReference type="InterPro" id="IPR013087">
    <property type="entry name" value="Znf_C2H2_type"/>
</dbReference>
<name>G1XUZ0_ARTOA</name>
<feature type="region of interest" description="Disordered" evidence="2">
    <location>
        <begin position="716"/>
        <end position="754"/>
    </location>
</feature>
<feature type="region of interest" description="Disordered" evidence="2">
    <location>
        <begin position="1"/>
        <end position="167"/>
    </location>
</feature>
<evidence type="ECO:0000313" key="5">
    <source>
        <dbReference type="Proteomes" id="UP000008784"/>
    </source>
</evidence>
<keyword evidence="1" id="KW-0862">Zinc</keyword>
<dbReference type="RefSeq" id="XP_011128302.1">
    <property type="nucleotide sequence ID" value="XM_011130000.1"/>
</dbReference>
<feature type="compositionally biased region" description="Basic residues" evidence="2">
    <location>
        <begin position="462"/>
        <end position="473"/>
    </location>
</feature>
<accession>G1XUZ0</accession>
<keyword evidence="1" id="KW-0479">Metal-binding</keyword>
<dbReference type="eggNOG" id="ENOG502S4ZA">
    <property type="taxonomic scope" value="Eukaryota"/>
</dbReference>
<keyword evidence="5" id="KW-1185">Reference proteome</keyword>
<feature type="compositionally biased region" description="Polar residues" evidence="2">
    <location>
        <begin position="46"/>
        <end position="60"/>
    </location>
</feature>
<evidence type="ECO:0000259" key="3">
    <source>
        <dbReference type="PROSITE" id="PS50157"/>
    </source>
</evidence>
<dbReference type="InParanoid" id="G1XUZ0"/>
<dbReference type="GeneID" id="22899265"/>
<feature type="compositionally biased region" description="Basic residues" evidence="2">
    <location>
        <begin position="830"/>
        <end position="841"/>
    </location>
</feature>
<dbReference type="HOGENOM" id="CLU_253585_0_0_1"/>
<protein>
    <recommendedName>
        <fullName evidence="3">C2H2-type domain-containing protein</fullName>
    </recommendedName>
</protein>
<organism evidence="4 5">
    <name type="scientific">Arthrobotrys oligospora (strain ATCC 24927 / CBS 115.81 / DSM 1491)</name>
    <name type="common">Nematode-trapping fungus</name>
    <name type="synonym">Didymozoophaga oligospora</name>
    <dbReference type="NCBI Taxonomy" id="756982"/>
    <lineage>
        <taxon>Eukaryota</taxon>
        <taxon>Fungi</taxon>
        <taxon>Dikarya</taxon>
        <taxon>Ascomycota</taxon>
        <taxon>Pezizomycotina</taxon>
        <taxon>Orbiliomycetes</taxon>
        <taxon>Orbiliales</taxon>
        <taxon>Orbiliaceae</taxon>
        <taxon>Orbilia</taxon>
        <taxon>Orbilia oligospora</taxon>
    </lineage>
</organism>
<feature type="compositionally biased region" description="Polar residues" evidence="2">
    <location>
        <begin position="318"/>
        <end position="360"/>
    </location>
</feature>